<evidence type="ECO:0000256" key="3">
    <source>
        <dbReference type="ARBA" id="ARBA00023125"/>
    </source>
</evidence>
<dbReference type="Gene3D" id="1.10.10.60">
    <property type="entry name" value="Homeodomain-like"/>
    <property type="match status" value="2"/>
</dbReference>
<evidence type="ECO:0000313" key="7">
    <source>
        <dbReference type="EMBL" id="OZI75637.1"/>
    </source>
</evidence>
<evidence type="ECO:0000313" key="8">
    <source>
        <dbReference type="Proteomes" id="UP000215633"/>
    </source>
</evidence>
<dbReference type="PROSITE" id="PS00041">
    <property type="entry name" value="HTH_ARAC_FAMILY_1"/>
    <property type="match status" value="1"/>
</dbReference>
<feature type="domain" description="HTH araC/xylS-type" evidence="6">
    <location>
        <begin position="164"/>
        <end position="264"/>
    </location>
</feature>
<dbReference type="InterPro" id="IPR018062">
    <property type="entry name" value="HTH_AraC-typ_CS"/>
</dbReference>
<dbReference type="GO" id="GO:0043565">
    <property type="term" value="F:sequence-specific DNA binding"/>
    <property type="evidence" value="ECO:0007669"/>
    <property type="project" value="InterPro"/>
</dbReference>
<dbReference type="PANTHER" id="PTHR11019">
    <property type="entry name" value="HTH-TYPE TRANSCRIPTIONAL REGULATOR NIMR"/>
    <property type="match status" value="1"/>
</dbReference>
<dbReference type="Pfam" id="PF12833">
    <property type="entry name" value="HTH_18"/>
    <property type="match status" value="1"/>
</dbReference>
<name>A0A261VP50_9BORD</name>
<dbReference type="InterPro" id="IPR009057">
    <property type="entry name" value="Homeodomain-like_sf"/>
</dbReference>
<evidence type="ECO:0000259" key="6">
    <source>
        <dbReference type="PROSITE" id="PS01124"/>
    </source>
</evidence>
<evidence type="ECO:0000256" key="5">
    <source>
        <dbReference type="ARBA" id="ARBA00023163"/>
    </source>
</evidence>
<dbReference type="InterPro" id="IPR011051">
    <property type="entry name" value="RmlC_Cupin_sf"/>
</dbReference>
<keyword evidence="4" id="KW-0010">Activator</keyword>
<gene>
    <name evidence="7" type="ORF">CAL24_10425</name>
</gene>
<dbReference type="RefSeq" id="WP_081760496.1">
    <property type="nucleotide sequence ID" value="NZ_NEVT01000006.1"/>
</dbReference>
<dbReference type="PANTHER" id="PTHR11019:SF199">
    <property type="entry name" value="HTH-TYPE TRANSCRIPTIONAL REGULATOR NIMR"/>
    <property type="match status" value="1"/>
</dbReference>
<dbReference type="AlphaFoldDB" id="A0A261VP50"/>
<sequence>MPQIRQPLLTQGPQAVDPTHLLTPFRVEGPRQNRGISVPPHRHPQGMLLMVQEGLSVVQSDGAVLTMTPGRVGWIPPGVLHEANWFGHARGLFVYVRADGCERLPAQSRVWPSNPLIEALLHRLAGAPADGLQRRHTLRLFDLLITELQLCDEVRLSLPMPRDRRLRELAASLLDQPEDGRGIEAWARRLNMSSRTLMRRFRGETGVTLGQWRQQARLLRAQEMLAVGKPVTEVALAVGYESTSAFIGSFRAAFGVTPSQYFGRH</sequence>
<organism evidence="7 8">
    <name type="scientific">Bordetella genomosp. 2</name>
    <dbReference type="NCBI Taxonomy" id="1983456"/>
    <lineage>
        <taxon>Bacteria</taxon>
        <taxon>Pseudomonadati</taxon>
        <taxon>Pseudomonadota</taxon>
        <taxon>Betaproteobacteria</taxon>
        <taxon>Burkholderiales</taxon>
        <taxon>Alcaligenaceae</taxon>
        <taxon>Bordetella</taxon>
    </lineage>
</organism>
<keyword evidence="3" id="KW-0238">DNA-binding</keyword>
<keyword evidence="8" id="KW-1185">Reference proteome</keyword>
<evidence type="ECO:0000256" key="4">
    <source>
        <dbReference type="ARBA" id="ARBA00023159"/>
    </source>
</evidence>
<dbReference type="SMART" id="SM00342">
    <property type="entry name" value="HTH_ARAC"/>
    <property type="match status" value="1"/>
</dbReference>
<dbReference type="Proteomes" id="UP000215633">
    <property type="component" value="Unassembled WGS sequence"/>
</dbReference>
<dbReference type="InterPro" id="IPR018060">
    <property type="entry name" value="HTH_AraC"/>
</dbReference>
<dbReference type="PROSITE" id="PS01124">
    <property type="entry name" value="HTH_ARAC_FAMILY_2"/>
    <property type="match status" value="1"/>
</dbReference>
<dbReference type="SUPFAM" id="SSF46689">
    <property type="entry name" value="Homeodomain-like"/>
    <property type="match status" value="1"/>
</dbReference>
<keyword evidence="5" id="KW-0804">Transcription</keyword>
<accession>A0A261VP50</accession>
<evidence type="ECO:0000256" key="2">
    <source>
        <dbReference type="ARBA" id="ARBA00023015"/>
    </source>
</evidence>
<proteinExistence type="predicted"/>
<protein>
    <submittedName>
        <fullName evidence="7">AraC family transcriptional regulator</fullName>
    </submittedName>
</protein>
<keyword evidence="2" id="KW-0805">Transcription regulation</keyword>
<dbReference type="SUPFAM" id="SSF51182">
    <property type="entry name" value="RmlC-like cupins"/>
    <property type="match status" value="1"/>
</dbReference>
<keyword evidence="1" id="KW-0678">Repressor</keyword>
<dbReference type="InterPro" id="IPR020449">
    <property type="entry name" value="Tscrpt_reg_AraC-type_HTH"/>
</dbReference>
<comment type="caution">
    <text evidence="7">The sequence shown here is derived from an EMBL/GenBank/DDBJ whole genome shotgun (WGS) entry which is preliminary data.</text>
</comment>
<dbReference type="GO" id="GO:0003700">
    <property type="term" value="F:DNA-binding transcription factor activity"/>
    <property type="evidence" value="ECO:0007669"/>
    <property type="project" value="InterPro"/>
</dbReference>
<dbReference type="EMBL" id="NEVT01000006">
    <property type="protein sequence ID" value="OZI75637.1"/>
    <property type="molecule type" value="Genomic_DNA"/>
</dbReference>
<reference evidence="8" key="1">
    <citation type="submission" date="2017-05" db="EMBL/GenBank/DDBJ databases">
        <title>Complete and WGS of Bordetella genogroups.</title>
        <authorList>
            <person name="Spilker T."/>
            <person name="Lipuma J."/>
        </authorList>
    </citation>
    <scope>NUCLEOTIDE SEQUENCE [LARGE SCALE GENOMIC DNA]</scope>
    <source>
        <strain evidence="8">AU8256</strain>
    </source>
</reference>
<dbReference type="Gene3D" id="2.60.120.10">
    <property type="entry name" value="Jelly Rolls"/>
    <property type="match status" value="1"/>
</dbReference>
<evidence type="ECO:0000256" key="1">
    <source>
        <dbReference type="ARBA" id="ARBA00022491"/>
    </source>
</evidence>
<dbReference type="PRINTS" id="PR00032">
    <property type="entry name" value="HTHARAC"/>
</dbReference>
<dbReference type="Pfam" id="PF02311">
    <property type="entry name" value="AraC_binding"/>
    <property type="match status" value="1"/>
</dbReference>
<dbReference type="InterPro" id="IPR014710">
    <property type="entry name" value="RmlC-like_jellyroll"/>
</dbReference>
<dbReference type="FunFam" id="1.10.10.60:FF:000132">
    <property type="entry name" value="AraC family transcriptional regulator"/>
    <property type="match status" value="1"/>
</dbReference>
<dbReference type="InterPro" id="IPR003313">
    <property type="entry name" value="AraC-bd"/>
</dbReference>